<dbReference type="Gene3D" id="3.40.630.30">
    <property type="match status" value="1"/>
</dbReference>
<accession>A0A5C4N510</accession>
<sequence length="255" mass="26923">MFPLANLARHGMAGGHPRAMRFWIAGLPPVAVLGATDDGMVLPQVPTEQAGEAAKAVAGQRVLGLLGEGAQVAALREAMGLGDASALLDREEPLFSLDLAGLRMPSSMGLALAPLSAAPRDLLLQWRAAYGREVLGWVEGAEAQAECDIDGDLAQGQHRILFRHGEPVAMTGFNARLPGIVQVGGVWTPPELRGQGLARAAVGLHLAEARDEGAKRAILFSASEMAARAYRALGFQEIGRFTLLIFAEPQEVRPA</sequence>
<protein>
    <submittedName>
        <fullName evidence="2">GNAT family N-acetyltransferase</fullName>
    </submittedName>
</protein>
<organism evidence="2 3">
    <name type="scientific">Rubellimicrobium rubrum</name>
    <dbReference type="NCBI Taxonomy" id="2585369"/>
    <lineage>
        <taxon>Bacteria</taxon>
        <taxon>Pseudomonadati</taxon>
        <taxon>Pseudomonadota</taxon>
        <taxon>Alphaproteobacteria</taxon>
        <taxon>Rhodobacterales</taxon>
        <taxon>Roseobacteraceae</taxon>
        <taxon>Rubellimicrobium</taxon>
    </lineage>
</organism>
<gene>
    <name evidence="2" type="ORF">FHG66_04935</name>
</gene>
<dbReference type="Proteomes" id="UP000305887">
    <property type="component" value="Unassembled WGS sequence"/>
</dbReference>
<dbReference type="PROSITE" id="PS51186">
    <property type="entry name" value="GNAT"/>
    <property type="match status" value="1"/>
</dbReference>
<proteinExistence type="predicted"/>
<dbReference type="OrthoDB" id="7365268at2"/>
<evidence type="ECO:0000313" key="3">
    <source>
        <dbReference type="Proteomes" id="UP000305887"/>
    </source>
</evidence>
<name>A0A5C4N510_9RHOB</name>
<dbReference type="EMBL" id="VDFU01000004">
    <property type="protein sequence ID" value="TNC51676.1"/>
    <property type="molecule type" value="Genomic_DNA"/>
</dbReference>
<evidence type="ECO:0000259" key="1">
    <source>
        <dbReference type="PROSITE" id="PS51186"/>
    </source>
</evidence>
<dbReference type="SUPFAM" id="SSF55729">
    <property type="entry name" value="Acyl-CoA N-acyltransferases (Nat)"/>
    <property type="match status" value="1"/>
</dbReference>
<evidence type="ECO:0000313" key="2">
    <source>
        <dbReference type="EMBL" id="TNC51676.1"/>
    </source>
</evidence>
<dbReference type="AlphaFoldDB" id="A0A5C4N510"/>
<comment type="caution">
    <text evidence="2">The sequence shown here is derived from an EMBL/GenBank/DDBJ whole genome shotgun (WGS) entry which is preliminary data.</text>
</comment>
<dbReference type="Pfam" id="PF00583">
    <property type="entry name" value="Acetyltransf_1"/>
    <property type="match status" value="1"/>
</dbReference>
<keyword evidence="2" id="KW-0808">Transferase</keyword>
<dbReference type="GO" id="GO:0016747">
    <property type="term" value="F:acyltransferase activity, transferring groups other than amino-acyl groups"/>
    <property type="evidence" value="ECO:0007669"/>
    <property type="project" value="InterPro"/>
</dbReference>
<dbReference type="CDD" id="cd04301">
    <property type="entry name" value="NAT_SF"/>
    <property type="match status" value="1"/>
</dbReference>
<dbReference type="InterPro" id="IPR016181">
    <property type="entry name" value="Acyl_CoA_acyltransferase"/>
</dbReference>
<feature type="domain" description="N-acetyltransferase" evidence="1">
    <location>
        <begin position="110"/>
        <end position="255"/>
    </location>
</feature>
<keyword evidence="3" id="KW-1185">Reference proteome</keyword>
<dbReference type="InterPro" id="IPR000182">
    <property type="entry name" value="GNAT_dom"/>
</dbReference>
<reference evidence="2 3" key="1">
    <citation type="submission" date="2019-06" db="EMBL/GenBank/DDBJ databases">
        <title>YIM 131921 draft genome.</title>
        <authorList>
            <person name="Jiang L."/>
        </authorList>
    </citation>
    <scope>NUCLEOTIDE SEQUENCE [LARGE SCALE GENOMIC DNA]</scope>
    <source>
        <strain evidence="2 3">YIM 131921</strain>
    </source>
</reference>